<reference evidence="2 3" key="1">
    <citation type="submission" date="2019-10" db="EMBL/GenBank/DDBJ databases">
        <authorList>
            <person name="Palmer J.M."/>
        </authorList>
    </citation>
    <scope>NUCLEOTIDE SEQUENCE [LARGE SCALE GENOMIC DNA]</scope>
    <source>
        <strain evidence="2 3">TWF696</strain>
    </source>
</reference>
<proteinExistence type="predicted"/>
<dbReference type="AlphaFoldDB" id="A0AAV9UHP6"/>
<feature type="signal peptide" evidence="1">
    <location>
        <begin position="1"/>
        <end position="19"/>
    </location>
</feature>
<organism evidence="2 3">
    <name type="scientific">Orbilia brochopaga</name>
    <dbReference type="NCBI Taxonomy" id="3140254"/>
    <lineage>
        <taxon>Eukaryota</taxon>
        <taxon>Fungi</taxon>
        <taxon>Dikarya</taxon>
        <taxon>Ascomycota</taxon>
        <taxon>Pezizomycotina</taxon>
        <taxon>Orbiliomycetes</taxon>
        <taxon>Orbiliales</taxon>
        <taxon>Orbiliaceae</taxon>
        <taxon>Orbilia</taxon>
    </lineage>
</organism>
<dbReference type="Proteomes" id="UP001375240">
    <property type="component" value="Unassembled WGS sequence"/>
</dbReference>
<feature type="chain" id="PRO_5043508190" evidence="1">
    <location>
        <begin position="20"/>
        <end position="151"/>
    </location>
</feature>
<accession>A0AAV9UHP6</accession>
<evidence type="ECO:0000313" key="2">
    <source>
        <dbReference type="EMBL" id="KAK6341586.1"/>
    </source>
</evidence>
<evidence type="ECO:0000256" key="1">
    <source>
        <dbReference type="SAM" id="SignalP"/>
    </source>
</evidence>
<sequence>MPSFSRIIIGAIVTVMASATPFAVAPRDIHVCWGPDSKGTDGTGTPAPAWCGNAHWEDSYTAPLAVIKDTGASIDVTAQAHQTFGPIHCCNSCKTAEGCIGWQINTNCDCIIWKTNVSSLPNIEFGVYGGPFQNQSGTFHPSPLFVTSITL</sequence>
<protein>
    <submittedName>
        <fullName evidence="2">Uncharacterized protein</fullName>
    </submittedName>
</protein>
<dbReference type="EMBL" id="JAVHNQ010000007">
    <property type="protein sequence ID" value="KAK6341586.1"/>
    <property type="molecule type" value="Genomic_DNA"/>
</dbReference>
<comment type="caution">
    <text evidence="2">The sequence shown here is derived from an EMBL/GenBank/DDBJ whole genome shotgun (WGS) entry which is preliminary data.</text>
</comment>
<gene>
    <name evidence="2" type="ORF">TWF696_008657</name>
</gene>
<keyword evidence="1" id="KW-0732">Signal</keyword>
<evidence type="ECO:0000313" key="3">
    <source>
        <dbReference type="Proteomes" id="UP001375240"/>
    </source>
</evidence>
<keyword evidence="3" id="KW-1185">Reference proteome</keyword>
<name>A0AAV9UHP6_9PEZI</name>